<evidence type="ECO:0000313" key="2">
    <source>
        <dbReference type="Proteomes" id="UP001198200"/>
    </source>
</evidence>
<dbReference type="EMBL" id="JAJEQN010000001">
    <property type="protein sequence ID" value="MCC2220071.1"/>
    <property type="molecule type" value="Genomic_DNA"/>
</dbReference>
<dbReference type="Proteomes" id="UP001198200">
    <property type="component" value="Unassembled WGS sequence"/>
</dbReference>
<name>A0AAE3E1Y5_9FIRM</name>
<protein>
    <submittedName>
        <fullName evidence="1">Uncharacterized protein</fullName>
    </submittedName>
</protein>
<sequence>MMYVFICPKCKATRMVSLLRKLDCQCCSSPMANCELDYMEWINLTPKQRQKMIDLYHNADPAKLCFLRPMPFYDRWERNYYM</sequence>
<organism evidence="1 2">
    <name type="scientific">Anthropogastromicrobium aceti</name>
    <dbReference type="NCBI Taxonomy" id="2981768"/>
    <lineage>
        <taxon>Bacteria</taxon>
        <taxon>Bacillati</taxon>
        <taxon>Bacillota</taxon>
        <taxon>Clostridia</taxon>
        <taxon>Lachnospirales</taxon>
        <taxon>Lachnospiraceae</taxon>
        <taxon>Anthropogastromicrobium</taxon>
    </lineage>
</organism>
<evidence type="ECO:0000313" key="1">
    <source>
        <dbReference type="EMBL" id="MCC2220071.1"/>
    </source>
</evidence>
<dbReference type="RefSeq" id="WP_066558685.1">
    <property type="nucleotide sequence ID" value="NZ_JAJEQN010000001.1"/>
</dbReference>
<accession>A0AAE3E1Y5</accession>
<keyword evidence="2" id="KW-1185">Reference proteome</keyword>
<dbReference type="AlphaFoldDB" id="A0AAE3E1Y5"/>
<proteinExistence type="predicted"/>
<reference evidence="1 2" key="1">
    <citation type="submission" date="2021-10" db="EMBL/GenBank/DDBJ databases">
        <title>Anaerobic single-cell dispensing facilitates the cultivation of human gut bacteria.</title>
        <authorList>
            <person name="Afrizal A."/>
        </authorList>
    </citation>
    <scope>NUCLEOTIDE SEQUENCE [LARGE SCALE GENOMIC DNA]</scope>
    <source>
        <strain evidence="1 2">CLA-AA-H224</strain>
    </source>
</reference>
<gene>
    <name evidence="1" type="ORF">LKD48_00205</name>
</gene>
<comment type="caution">
    <text evidence="1">The sequence shown here is derived from an EMBL/GenBank/DDBJ whole genome shotgun (WGS) entry which is preliminary data.</text>
</comment>